<evidence type="ECO:0000313" key="2">
    <source>
        <dbReference type="Proteomes" id="UP001283341"/>
    </source>
</evidence>
<proteinExistence type="predicted"/>
<dbReference type="Proteomes" id="UP001283341">
    <property type="component" value="Unassembled WGS sequence"/>
</dbReference>
<gene>
    <name evidence="1" type="ORF">B0H66DRAFT_592695</name>
</gene>
<name>A0AAE0M3G2_9PEZI</name>
<reference evidence="1" key="2">
    <citation type="submission" date="2023-06" db="EMBL/GenBank/DDBJ databases">
        <authorList>
            <consortium name="Lawrence Berkeley National Laboratory"/>
            <person name="Haridas S."/>
            <person name="Hensen N."/>
            <person name="Bonometti L."/>
            <person name="Westerberg I."/>
            <person name="Brannstrom I.O."/>
            <person name="Guillou S."/>
            <person name="Cros-Aarteil S."/>
            <person name="Calhoun S."/>
            <person name="Kuo A."/>
            <person name="Mondo S."/>
            <person name="Pangilinan J."/>
            <person name="Riley R."/>
            <person name="Labutti K."/>
            <person name="Andreopoulos B."/>
            <person name="Lipzen A."/>
            <person name="Chen C."/>
            <person name="Yanf M."/>
            <person name="Daum C."/>
            <person name="Ng V."/>
            <person name="Clum A."/>
            <person name="Steindorff A."/>
            <person name="Ohm R."/>
            <person name="Martin F."/>
            <person name="Silar P."/>
            <person name="Natvig D."/>
            <person name="Lalanne C."/>
            <person name="Gautier V."/>
            <person name="Ament-Velasquez S.L."/>
            <person name="Kruys A."/>
            <person name="Hutchinson M.I."/>
            <person name="Powell A.J."/>
            <person name="Barry K."/>
            <person name="Miller A.N."/>
            <person name="Grigoriev I.V."/>
            <person name="Debuchy R."/>
            <person name="Gladieux P."/>
            <person name="Thoren M.H."/>
            <person name="Johannesson H."/>
        </authorList>
    </citation>
    <scope>NUCLEOTIDE SEQUENCE</scope>
    <source>
        <strain evidence="1">CBS 118394</strain>
    </source>
</reference>
<organism evidence="1 2">
    <name type="scientific">Apodospora peruviana</name>
    <dbReference type="NCBI Taxonomy" id="516989"/>
    <lineage>
        <taxon>Eukaryota</taxon>
        <taxon>Fungi</taxon>
        <taxon>Dikarya</taxon>
        <taxon>Ascomycota</taxon>
        <taxon>Pezizomycotina</taxon>
        <taxon>Sordariomycetes</taxon>
        <taxon>Sordariomycetidae</taxon>
        <taxon>Sordariales</taxon>
        <taxon>Lasiosphaeriaceae</taxon>
        <taxon>Apodospora</taxon>
    </lineage>
</organism>
<dbReference type="EMBL" id="JAUEDM010000005">
    <property type="protein sequence ID" value="KAK3316519.1"/>
    <property type="molecule type" value="Genomic_DNA"/>
</dbReference>
<comment type="caution">
    <text evidence="1">The sequence shown here is derived from an EMBL/GenBank/DDBJ whole genome shotgun (WGS) entry which is preliminary data.</text>
</comment>
<feature type="non-terminal residue" evidence="1">
    <location>
        <position position="1"/>
    </location>
</feature>
<dbReference type="AlphaFoldDB" id="A0AAE0M3G2"/>
<evidence type="ECO:0000313" key="1">
    <source>
        <dbReference type="EMBL" id="KAK3316519.1"/>
    </source>
</evidence>
<reference evidence="1" key="1">
    <citation type="journal article" date="2023" name="Mol. Phylogenet. Evol.">
        <title>Genome-scale phylogeny and comparative genomics of the fungal order Sordariales.</title>
        <authorList>
            <person name="Hensen N."/>
            <person name="Bonometti L."/>
            <person name="Westerberg I."/>
            <person name="Brannstrom I.O."/>
            <person name="Guillou S."/>
            <person name="Cros-Aarteil S."/>
            <person name="Calhoun S."/>
            <person name="Haridas S."/>
            <person name="Kuo A."/>
            <person name="Mondo S."/>
            <person name="Pangilinan J."/>
            <person name="Riley R."/>
            <person name="LaButti K."/>
            <person name="Andreopoulos B."/>
            <person name="Lipzen A."/>
            <person name="Chen C."/>
            <person name="Yan M."/>
            <person name="Daum C."/>
            <person name="Ng V."/>
            <person name="Clum A."/>
            <person name="Steindorff A."/>
            <person name="Ohm R.A."/>
            <person name="Martin F."/>
            <person name="Silar P."/>
            <person name="Natvig D.O."/>
            <person name="Lalanne C."/>
            <person name="Gautier V."/>
            <person name="Ament-Velasquez S.L."/>
            <person name="Kruys A."/>
            <person name="Hutchinson M.I."/>
            <person name="Powell A.J."/>
            <person name="Barry K."/>
            <person name="Miller A.N."/>
            <person name="Grigoriev I.V."/>
            <person name="Debuchy R."/>
            <person name="Gladieux P."/>
            <person name="Hiltunen Thoren M."/>
            <person name="Johannesson H."/>
        </authorList>
    </citation>
    <scope>NUCLEOTIDE SEQUENCE</scope>
    <source>
        <strain evidence="1">CBS 118394</strain>
    </source>
</reference>
<keyword evidence="2" id="KW-1185">Reference proteome</keyword>
<accession>A0AAE0M3G2</accession>
<sequence>MFLRNGQFYRPDPALDVLGKEPIFPPPFLELVTLECASGTLDVSGFITIPLVPLASTYRLYRAFEDYYLDLNENFHLDDVDRRVAEMCLMPRYIATHATCAQFPVFRKFFENIRGNGYGVELRPAQWDAHVERLQMCLDFPTVRRTLKLCESDWRNKALWKDLVKIVDQMTEFTLLPRGPGQSAVVTLNSLLRTYPPTPPPPPGFGPGPSPSTKEFKLVSLKITHPMRTGLPYARIIRFRWAFIDRIYRNKHHEKLERLDMDSLRVQQRDVEDIYRGFDFSKFTRLRKQVVTLEGLWGPNFLHVNQLMESPLGPRSSS</sequence>
<protein>
    <submittedName>
        <fullName evidence="1">Uncharacterized protein</fullName>
    </submittedName>
</protein>